<dbReference type="InterPro" id="IPR027417">
    <property type="entry name" value="P-loop_NTPase"/>
</dbReference>
<evidence type="ECO:0000313" key="3">
    <source>
        <dbReference type="Proteomes" id="UP000297792"/>
    </source>
</evidence>
<dbReference type="RefSeq" id="WP_135361672.1">
    <property type="nucleotide sequence ID" value="NZ_RWJZ01000016.1"/>
</dbReference>
<sequence length="426" mass="47528">MNDLTPASSSSGSASDLISTLKTRAPRLAMGLAAGQLAWPMAKSLHSKVRERTAYTIKVLSTDEIYDDLHEWVLGLLPQRDQRSLVAWTARRDNGMVSPDHHPDTPKPLRFRYDGSRDQTITIGRHRIKVTVNEGDSYGDNGKRWKPDEIIFTCASYQAQTDLVAEINHVVERRAKRPPRFRMLSKWGDWTNVDELPARSLDSVVLAAGQLERLTADVQSFLDAERDFARRSIPWHRGHLYEGPPGTGKTSVARALANHFGMDVWYLPLADIDKDCGLLGAISRITPRSMLLLEDVDVFHAATQRTEDAGVTLSGLLNALDGIATPQGLLSVLTTNTPDALDRAIVRPGRIDLIEHFGLADTDQVERLTERWYGLDDVDLGMDYSGASPAEIVEAFKRNESHVDALRDIRRIAEDRRTQTTMEGTL</sequence>
<dbReference type="InterPro" id="IPR003959">
    <property type="entry name" value="ATPase_AAA_core"/>
</dbReference>
<reference evidence="2 3" key="1">
    <citation type="submission" date="2018-12" db="EMBL/GenBank/DDBJ databases">
        <title>Draft genome sequences of Mycolicibacterium peregrinum isolated from a pig with lymphadenitis and from soil on the same Japanese pig farm.</title>
        <authorList>
            <person name="Komatsu T."/>
            <person name="Ohya K."/>
            <person name="Sawai K."/>
            <person name="Odoi J.O."/>
            <person name="Otsu K."/>
            <person name="Ota A."/>
            <person name="Ito T."/>
            <person name="Kawai M."/>
            <person name="Maruyama F."/>
        </authorList>
    </citation>
    <scope>NUCLEOTIDE SEQUENCE [LARGE SCALE GENOMIC DNA]</scope>
    <source>
        <strain evidence="2 3">138</strain>
    </source>
</reference>
<dbReference type="Proteomes" id="UP000297792">
    <property type="component" value="Unassembled WGS sequence"/>
</dbReference>
<dbReference type="EMBL" id="RWKA01000018">
    <property type="protein sequence ID" value="TGB37894.1"/>
    <property type="molecule type" value="Genomic_DNA"/>
</dbReference>
<dbReference type="Pfam" id="PF00004">
    <property type="entry name" value="AAA"/>
    <property type="match status" value="1"/>
</dbReference>
<evidence type="ECO:0000259" key="1">
    <source>
        <dbReference type="Pfam" id="PF00004"/>
    </source>
</evidence>
<proteinExistence type="predicted"/>
<keyword evidence="3" id="KW-1185">Reference proteome</keyword>
<dbReference type="InterPro" id="IPR050747">
    <property type="entry name" value="Mitochondrial_chaperone_BCS1"/>
</dbReference>
<organism evidence="2 3">
    <name type="scientific">Mycolicibacterium peregrinum</name>
    <name type="common">Mycobacterium peregrinum</name>
    <dbReference type="NCBI Taxonomy" id="43304"/>
    <lineage>
        <taxon>Bacteria</taxon>
        <taxon>Bacillati</taxon>
        <taxon>Actinomycetota</taxon>
        <taxon>Actinomycetes</taxon>
        <taxon>Mycobacteriales</taxon>
        <taxon>Mycobacteriaceae</taxon>
        <taxon>Mycolicibacterium</taxon>
    </lineage>
</organism>
<dbReference type="AlphaFoldDB" id="A0A4Z0HJQ1"/>
<evidence type="ECO:0000313" key="2">
    <source>
        <dbReference type="EMBL" id="TGB37894.1"/>
    </source>
</evidence>
<dbReference type="PANTHER" id="PTHR23070">
    <property type="entry name" value="BCS1 AAA-TYPE ATPASE"/>
    <property type="match status" value="1"/>
</dbReference>
<accession>A0A4Z0HJQ1</accession>
<dbReference type="GO" id="GO:0016887">
    <property type="term" value="F:ATP hydrolysis activity"/>
    <property type="evidence" value="ECO:0007669"/>
    <property type="project" value="InterPro"/>
</dbReference>
<feature type="domain" description="ATPase AAA-type core" evidence="1">
    <location>
        <begin position="242"/>
        <end position="358"/>
    </location>
</feature>
<gene>
    <name evidence="2" type="ORF">EJD98_25430</name>
</gene>
<dbReference type="GO" id="GO:0005524">
    <property type="term" value="F:ATP binding"/>
    <property type="evidence" value="ECO:0007669"/>
    <property type="project" value="InterPro"/>
</dbReference>
<comment type="caution">
    <text evidence="2">The sequence shown here is derived from an EMBL/GenBank/DDBJ whole genome shotgun (WGS) entry which is preliminary data.</text>
</comment>
<protein>
    <submittedName>
        <fullName evidence="2">AAA family ATPase</fullName>
    </submittedName>
</protein>
<name>A0A4Z0HJQ1_MYCPR</name>
<dbReference type="SUPFAM" id="SSF52540">
    <property type="entry name" value="P-loop containing nucleoside triphosphate hydrolases"/>
    <property type="match status" value="1"/>
</dbReference>
<dbReference type="Gene3D" id="3.40.50.300">
    <property type="entry name" value="P-loop containing nucleotide triphosphate hydrolases"/>
    <property type="match status" value="1"/>
</dbReference>